<dbReference type="Gene3D" id="3.80.10.10">
    <property type="entry name" value="Ribonuclease Inhibitor"/>
    <property type="match status" value="1"/>
</dbReference>
<keyword evidence="3" id="KW-0677">Repeat</keyword>
<evidence type="ECO:0000313" key="5">
    <source>
        <dbReference type="EMBL" id="CAF0951270.1"/>
    </source>
</evidence>
<dbReference type="GO" id="GO:0005737">
    <property type="term" value="C:cytoplasm"/>
    <property type="evidence" value="ECO:0007669"/>
    <property type="project" value="UniProtKB-SubCell"/>
</dbReference>
<dbReference type="PANTHER" id="PTHR45690:SF19">
    <property type="entry name" value="NACHT, LRR AND PYD DOMAINS-CONTAINING PROTEIN 3"/>
    <property type="match status" value="1"/>
</dbReference>
<feature type="compositionally biased region" description="Basic residues" evidence="4">
    <location>
        <begin position="312"/>
        <end position="324"/>
    </location>
</feature>
<evidence type="ECO:0000256" key="4">
    <source>
        <dbReference type="SAM" id="MobiDB-lite"/>
    </source>
</evidence>
<gene>
    <name evidence="5" type="ORF">OXX778_LOCUS13955</name>
</gene>
<keyword evidence="6" id="KW-1185">Reference proteome</keyword>
<dbReference type="OrthoDB" id="120976at2759"/>
<proteinExistence type="predicted"/>
<evidence type="ECO:0000256" key="3">
    <source>
        <dbReference type="ARBA" id="ARBA00022737"/>
    </source>
</evidence>
<protein>
    <submittedName>
        <fullName evidence="5">Uncharacterized protein</fullName>
    </submittedName>
</protein>
<name>A0A814D9J0_9BILA</name>
<evidence type="ECO:0000256" key="2">
    <source>
        <dbReference type="ARBA" id="ARBA00022490"/>
    </source>
</evidence>
<dbReference type="InterPro" id="IPR032675">
    <property type="entry name" value="LRR_dom_sf"/>
</dbReference>
<dbReference type="SUPFAM" id="SSF52047">
    <property type="entry name" value="RNI-like"/>
    <property type="match status" value="1"/>
</dbReference>
<evidence type="ECO:0000313" key="6">
    <source>
        <dbReference type="Proteomes" id="UP000663879"/>
    </source>
</evidence>
<evidence type="ECO:0000256" key="1">
    <source>
        <dbReference type="ARBA" id="ARBA00004496"/>
    </source>
</evidence>
<sequence>MSAKKSKPKRSDDSPLLTEIILKKLLKYYDAYSNELGVKTCPDVIKTIRTCLENGKELKKLIIRPIDKDFKAEEKFIKALKEAQDNNDVTKMNELKANYNNTPPPIAIEPLMKALNEVQLSSCKELYIIDLPINYVDAIQLTYFLKLPTNSIEKLVISDCLVDYESLRRISTSLNSRIILSSICLDYNEFGDKGCYELCRGLTGNRFVVMLSLNYCNLTYKSGEYLGEILATTAIKDLYLDGNYLRCQGAMSLIYKIVEECENEVIRKELEEKARLEEEEKRLADEAAKQSWERAPATEENPLEENSTDKKEKKKKKKKKKKKTKEPPKVGPFVCKLHLADNCIDIYEDGADTQKSLKIVREFTEMLTKLIKLSPDLQEVDLHQNTMGNMSAKMILNAMEYRKLNKIGNLAVRVSEKIDKDLFNSILKAKILDVYIELH</sequence>
<dbReference type="PANTHER" id="PTHR45690">
    <property type="entry name" value="NACHT, LRR AND PYD DOMAINS-CONTAINING PROTEIN 12"/>
    <property type="match status" value="1"/>
</dbReference>
<organism evidence="5 6">
    <name type="scientific">Brachionus calyciflorus</name>
    <dbReference type="NCBI Taxonomy" id="104777"/>
    <lineage>
        <taxon>Eukaryota</taxon>
        <taxon>Metazoa</taxon>
        <taxon>Spiralia</taxon>
        <taxon>Gnathifera</taxon>
        <taxon>Rotifera</taxon>
        <taxon>Eurotatoria</taxon>
        <taxon>Monogononta</taxon>
        <taxon>Pseudotrocha</taxon>
        <taxon>Ploima</taxon>
        <taxon>Brachionidae</taxon>
        <taxon>Brachionus</taxon>
    </lineage>
</organism>
<dbReference type="EMBL" id="CAJNOC010002783">
    <property type="protein sequence ID" value="CAF0951270.1"/>
    <property type="molecule type" value="Genomic_DNA"/>
</dbReference>
<accession>A0A814D9J0</accession>
<comment type="subcellular location">
    <subcellularLocation>
        <location evidence="1">Cytoplasm</location>
    </subcellularLocation>
</comment>
<dbReference type="Proteomes" id="UP000663879">
    <property type="component" value="Unassembled WGS sequence"/>
</dbReference>
<keyword evidence="2" id="KW-0963">Cytoplasm</keyword>
<dbReference type="AlphaFoldDB" id="A0A814D9J0"/>
<dbReference type="InterPro" id="IPR050637">
    <property type="entry name" value="NLRP_innate_immun_reg"/>
</dbReference>
<comment type="caution">
    <text evidence="5">The sequence shown here is derived from an EMBL/GenBank/DDBJ whole genome shotgun (WGS) entry which is preliminary data.</text>
</comment>
<reference evidence="5" key="1">
    <citation type="submission" date="2021-02" db="EMBL/GenBank/DDBJ databases">
        <authorList>
            <person name="Nowell W R."/>
        </authorList>
    </citation>
    <scope>NUCLEOTIDE SEQUENCE</scope>
    <source>
        <strain evidence="5">Ploen Becks lab</strain>
    </source>
</reference>
<feature type="region of interest" description="Disordered" evidence="4">
    <location>
        <begin position="286"/>
        <end position="328"/>
    </location>
</feature>